<sequence>MTPSPRRRDCKHRAYIQRGGWNKRKPARRRRMQNRVYFSAPPACCFLHTEGEAQSGRGCFLRMCVRSYEQDGEAGEETGTSGNAMTGKRGSRAPGRAATGRRRMMDYGPANIPRPRSCVNPPPLGRALPRSCHVAAWRRKVAKVREPRIGFLSRHYFRGLYSFGGGGAMGSP</sequence>
<evidence type="ECO:0000256" key="1">
    <source>
        <dbReference type="SAM" id="MobiDB-lite"/>
    </source>
</evidence>
<organism evidence="2 3">
    <name type="scientific">Colletotrichum zoysiae</name>
    <dbReference type="NCBI Taxonomy" id="1216348"/>
    <lineage>
        <taxon>Eukaryota</taxon>
        <taxon>Fungi</taxon>
        <taxon>Dikarya</taxon>
        <taxon>Ascomycota</taxon>
        <taxon>Pezizomycotina</taxon>
        <taxon>Sordariomycetes</taxon>
        <taxon>Hypocreomycetidae</taxon>
        <taxon>Glomerellales</taxon>
        <taxon>Glomerellaceae</taxon>
        <taxon>Colletotrichum</taxon>
        <taxon>Colletotrichum graminicola species complex</taxon>
    </lineage>
</organism>
<accession>A0AAD9H9V8</accession>
<keyword evidence="3" id="KW-1185">Reference proteome</keyword>
<reference evidence="2" key="1">
    <citation type="submission" date="2021-06" db="EMBL/GenBank/DDBJ databases">
        <title>Comparative genomics, transcriptomics and evolutionary studies reveal genomic signatures of adaptation to plant cell wall in hemibiotrophic fungi.</title>
        <authorList>
            <consortium name="DOE Joint Genome Institute"/>
            <person name="Baroncelli R."/>
            <person name="Diaz J.F."/>
            <person name="Benocci T."/>
            <person name="Peng M."/>
            <person name="Battaglia E."/>
            <person name="Haridas S."/>
            <person name="Andreopoulos W."/>
            <person name="Labutti K."/>
            <person name="Pangilinan J."/>
            <person name="Floch G.L."/>
            <person name="Makela M.R."/>
            <person name="Henrissat B."/>
            <person name="Grigoriev I.V."/>
            <person name="Crouch J.A."/>
            <person name="De Vries R.P."/>
            <person name="Sukno S.A."/>
            <person name="Thon M.R."/>
        </authorList>
    </citation>
    <scope>NUCLEOTIDE SEQUENCE</scope>
    <source>
        <strain evidence="2">MAFF235873</strain>
    </source>
</reference>
<evidence type="ECO:0000313" key="3">
    <source>
        <dbReference type="Proteomes" id="UP001232148"/>
    </source>
</evidence>
<comment type="caution">
    <text evidence="2">The sequence shown here is derived from an EMBL/GenBank/DDBJ whole genome shotgun (WGS) entry which is preliminary data.</text>
</comment>
<name>A0AAD9H9V8_9PEZI</name>
<feature type="region of interest" description="Disordered" evidence="1">
    <location>
        <begin position="71"/>
        <end position="98"/>
    </location>
</feature>
<evidence type="ECO:0000313" key="2">
    <source>
        <dbReference type="EMBL" id="KAK2024219.1"/>
    </source>
</evidence>
<dbReference type="AlphaFoldDB" id="A0AAD9H9V8"/>
<dbReference type="Proteomes" id="UP001232148">
    <property type="component" value="Unassembled WGS sequence"/>
</dbReference>
<gene>
    <name evidence="2" type="ORF">LX32DRAFT_111775</name>
</gene>
<dbReference type="EMBL" id="MU842971">
    <property type="protein sequence ID" value="KAK2024219.1"/>
    <property type="molecule type" value="Genomic_DNA"/>
</dbReference>
<protein>
    <submittedName>
        <fullName evidence="2">Uncharacterized protein</fullName>
    </submittedName>
</protein>
<proteinExistence type="predicted"/>